<dbReference type="AlphaFoldDB" id="A0A182FZB9"/>
<dbReference type="VEuPathDB" id="VectorBase:AALB014935"/>
<evidence type="ECO:0000313" key="1">
    <source>
        <dbReference type="EnsemblMetazoa" id="AALB014935-PA"/>
    </source>
</evidence>
<proteinExistence type="predicted"/>
<protein>
    <submittedName>
        <fullName evidence="1">Uncharacterized protein</fullName>
    </submittedName>
</protein>
<dbReference type="EnsemblMetazoa" id="AALB014935-RA">
    <property type="protein sequence ID" value="AALB014935-PA"/>
    <property type="gene ID" value="AALB014935"/>
</dbReference>
<keyword evidence="2" id="KW-1185">Reference proteome</keyword>
<name>A0A182FZB9_ANOAL</name>
<evidence type="ECO:0000313" key="2">
    <source>
        <dbReference type="Proteomes" id="UP000069272"/>
    </source>
</evidence>
<reference evidence="1 2" key="1">
    <citation type="journal article" date="2017" name="G3 (Bethesda)">
        <title>The Physical Genome Mapping of Anopheles albimanus Corrected Scaffold Misassemblies and Identified Interarm Rearrangements in Genus Anopheles.</title>
        <authorList>
            <person name="Artemov G.N."/>
            <person name="Peery A.N."/>
            <person name="Jiang X."/>
            <person name="Tu Z."/>
            <person name="Stegniy V.N."/>
            <person name="Sharakhova M.V."/>
            <person name="Sharakhov I.V."/>
        </authorList>
    </citation>
    <scope>NUCLEOTIDE SEQUENCE [LARGE SCALE GENOMIC DNA]</scope>
    <source>
        <strain evidence="1 2">ALBI9_A</strain>
    </source>
</reference>
<reference evidence="1" key="2">
    <citation type="submission" date="2022-08" db="UniProtKB">
        <authorList>
            <consortium name="EnsemblMetazoa"/>
        </authorList>
    </citation>
    <scope>IDENTIFICATION</scope>
    <source>
        <strain evidence="1">STECLA/ALBI9_A</strain>
    </source>
</reference>
<dbReference type="Proteomes" id="UP000069272">
    <property type="component" value="Chromosome 3R"/>
</dbReference>
<organism evidence="1 2">
    <name type="scientific">Anopheles albimanus</name>
    <name type="common">New world malaria mosquito</name>
    <dbReference type="NCBI Taxonomy" id="7167"/>
    <lineage>
        <taxon>Eukaryota</taxon>
        <taxon>Metazoa</taxon>
        <taxon>Ecdysozoa</taxon>
        <taxon>Arthropoda</taxon>
        <taxon>Hexapoda</taxon>
        <taxon>Insecta</taxon>
        <taxon>Pterygota</taxon>
        <taxon>Neoptera</taxon>
        <taxon>Endopterygota</taxon>
        <taxon>Diptera</taxon>
        <taxon>Nematocera</taxon>
        <taxon>Culicoidea</taxon>
        <taxon>Culicidae</taxon>
        <taxon>Anophelinae</taxon>
        <taxon>Anopheles</taxon>
    </lineage>
</organism>
<sequence length="51" mass="5845">CRVSAAIAFSVFKRLRLKAEVAFRCFASPQINFCRLLLINRIKSVKKCEAK</sequence>
<accession>A0A182FZB9</accession>